<sequence>MTLHAKYSGQNDPNEALHNNNVGPVVRAGDVAHAVVEAAEIDNPDKEIIVDDKLAYVRVMAEDELILKRETLEECLGRPFRMQDLEVNLSSFAGQIEMDSDRVRFYFKHHI</sequence>
<protein>
    <submittedName>
        <fullName evidence="3">Toluene-4-monooxygenase system protein D</fullName>
    </submittedName>
</protein>
<gene>
    <name evidence="3" type="ORF">TBH_C0918</name>
</gene>
<dbReference type="SUPFAM" id="SSF56029">
    <property type="entry name" value="Monooxygenase (hydroxylase) regulatory protein"/>
    <property type="match status" value="1"/>
</dbReference>
<dbReference type="RefSeq" id="WP_041066002.1">
    <property type="nucleotide sequence ID" value="NZ_AP012273.1"/>
</dbReference>
<dbReference type="OrthoDB" id="9805636at2"/>
<dbReference type="AlphaFoldDB" id="A0A7U6JGZ1"/>
<evidence type="ECO:0000256" key="2">
    <source>
        <dbReference type="SAM" id="MobiDB-lite"/>
    </source>
</evidence>
<keyword evidence="3" id="KW-0560">Oxidoreductase</keyword>
<dbReference type="Proteomes" id="UP000031631">
    <property type="component" value="Chromosome"/>
</dbReference>
<evidence type="ECO:0000313" key="4">
    <source>
        <dbReference type="Proteomes" id="UP000031631"/>
    </source>
</evidence>
<dbReference type="Gene3D" id="3.90.56.10">
    <property type="entry name" value="Monooxygenase component MmoB/DmpM"/>
    <property type="match status" value="1"/>
</dbReference>
<reference evidence="3 4" key="1">
    <citation type="journal article" date="2014" name="PLoS ONE">
        <title>Physiological and genomic features of a novel sulfur-oxidizing gammaproteobacterium belonging to a previously uncultivated symbiotic lineage isolated from a hydrothermal vent.</title>
        <authorList>
            <person name="Nunoura T."/>
            <person name="Takaki Y."/>
            <person name="Kazama H."/>
            <person name="Kakuta J."/>
            <person name="Shimamura S."/>
            <person name="Makita H."/>
            <person name="Hirai M."/>
            <person name="Miyazaki M."/>
            <person name="Takai K."/>
        </authorList>
    </citation>
    <scope>NUCLEOTIDE SEQUENCE [LARGE SCALE GENOMIC DNA]</scope>
    <source>
        <strain evidence="3 4">Hiromi1</strain>
    </source>
</reference>
<organism evidence="3 4">
    <name type="scientific">Thiolapillus brandeum</name>
    <dbReference type="NCBI Taxonomy" id="1076588"/>
    <lineage>
        <taxon>Bacteria</taxon>
        <taxon>Pseudomonadati</taxon>
        <taxon>Pseudomonadota</taxon>
        <taxon>Gammaproteobacteria</taxon>
        <taxon>Chromatiales</taxon>
        <taxon>Sedimenticolaceae</taxon>
        <taxon>Thiolapillus</taxon>
    </lineage>
</organism>
<comment type="similarity">
    <text evidence="1">Belongs to the TmoD/XamoD family.</text>
</comment>
<evidence type="ECO:0000256" key="1">
    <source>
        <dbReference type="ARBA" id="ARBA00006313"/>
    </source>
</evidence>
<accession>A0A7U6JGZ1</accession>
<dbReference type="InterPro" id="IPR036889">
    <property type="entry name" value="mOase_MmoB_DmpM_sf"/>
</dbReference>
<proteinExistence type="inferred from homology"/>
<name>A0A7U6JGZ1_9GAMM</name>
<keyword evidence="3" id="KW-0503">Monooxygenase</keyword>
<dbReference type="KEGG" id="tbn:TBH_C0918"/>
<dbReference type="EMBL" id="AP012273">
    <property type="protein sequence ID" value="BAO43851.1"/>
    <property type="molecule type" value="Genomic_DNA"/>
</dbReference>
<dbReference type="GO" id="GO:0004497">
    <property type="term" value="F:monooxygenase activity"/>
    <property type="evidence" value="ECO:0007669"/>
    <property type="project" value="UniProtKB-KW"/>
</dbReference>
<feature type="compositionally biased region" description="Polar residues" evidence="2">
    <location>
        <begin position="8"/>
        <end position="22"/>
    </location>
</feature>
<feature type="region of interest" description="Disordered" evidence="2">
    <location>
        <begin position="1"/>
        <end position="22"/>
    </location>
</feature>
<dbReference type="Pfam" id="PF02406">
    <property type="entry name" value="MmoB_DmpM"/>
    <property type="match status" value="1"/>
</dbReference>
<keyword evidence="4" id="KW-1185">Reference proteome</keyword>
<evidence type="ECO:0000313" key="3">
    <source>
        <dbReference type="EMBL" id="BAO43851.1"/>
    </source>
</evidence>
<dbReference type="InterPro" id="IPR003454">
    <property type="entry name" value="MOase_MmoB_DmpM"/>
</dbReference>